<dbReference type="GO" id="GO:0045454">
    <property type="term" value="P:cell redox homeostasis"/>
    <property type="evidence" value="ECO:0007669"/>
    <property type="project" value="TreeGrafter"/>
</dbReference>
<dbReference type="Pfam" id="PF08534">
    <property type="entry name" value="Redoxin"/>
    <property type="match status" value="1"/>
</dbReference>
<evidence type="ECO:0000256" key="3">
    <source>
        <dbReference type="ARBA" id="ARBA00023002"/>
    </source>
</evidence>
<dbReference type="FunFam" id="3.40.30.10:FF:000020">
    <property type="entry name" value="Peroxiredoxin"/>
    <property type="match status" value="1"/>
</dbReference>
<comment type="catalytic activity">
    <reaction evidence="6">
        <text>a hydroperoxide + 2 glutathione = an alcohol + glutathione disulfide + H2O</text>
        <dbReference type="Rhea" id="RHEA:62632"/>
        <dbReference type="ChEBI" id="CHEBI:15377"/>
        <dbReference type="ChEBI" id="CHEBI:30879"/>
        <dbReference type="ChEBI" id="CHEBI:35924"/>
        <dbReference type="ChEBI" id="CHEBI:57925"/>
        <dbReference type="ChEBI" id="CHEBI:58297"/>
        <dbReference type="EC" id="1.11.1.27"/>
    </reaction>
</comment>
<keyword evidence="4 6" id="KW-0676">Redox-active center</keyword>
<evidence type="ECO:0000256" key="5">
    <source>
        <dbReference type="PIRSR" id="PIRSR637944-1"/>
    </source>
</evidence>
<organism evidence="8 9">
    <name type="scientific">Solilutibacter tolerans</name>
    <dbReference type="NCBI Taxonomy" id="1604334"/>
    <lineage>
        <taxon>Bacteria</taxon>
        <taxon>Pseudomonadati</taxon>
        <taxon>Pseudomonadota</taxon>
        <taxon>Gammaproteobacteria</taxon>
        <taxon>Lysobacterales</taxon>
        <taxon>Lysobacteraceae</taxon>
        <taxon>Solilutibacter</taxon>
    </lineage>
</organism>
<keyword evidence="3 6" id="KW-0560">Oxidoreductase</keyword>
<dbReference type="PANTHER" id="PTHR10430">
    <property type="entry name" value="PEROXIREDOXIN"/>
    <property type="match status" value="1"/>
</dbReference>
<dbReference type="STRING" id="1604334.SAMN05421546_1978"/>
<dbReference type="InterPro" id="IPR013740">
    <property type="entry name" value="Redoxin"/>
</dbReference>
<keyword evidence="9" id="KW-1185">Reference proteome</keyword>
<evidence type="ECO:0000256" key="1">
    <source>
        <dbReference type="ARBA" id="ARBA00022559"/>
    </source>
</evidence>
<dbReference type="EMBL" id="FTLW01000004">
    <property type="protein sequence ID" value="SIQ85707.1"/>
    <property type="molecule type" value="Genomic_DNA"/>
</dbReference>
<dbReference type="Gene3D" id="3.40.30.10">
    <property type="entry name" value="Glutaredoxin"/>
    <property type="match status" value="1"/>
</dbReference>
<comment type="function">
    <text evidence="6">Thiol-specific peroxidase that catalyzes the reduction of hydrogen peroxide and organic hydroperoxides to water and alcohols, respectively. Plays a role in cell protection against oxidative stress by detoxifying peroxides.</text>
</comment>
<evidence type="ECO:0000256" key="6">
    <source>
        <dbReference type="RuleBase" id="RU366011"/>
    </source>
</evidence>
<dbReference type="GO" id="GO:0008379">
    <property type="term" value="F:thioredoxin peroxidase activity"/>
    <property type="evidence" value="ECO:0007669"/>
    <property type="project" value="InterPro"/>
</dbReference>
<dbReference type="GO" id="GO:0042744">
    <property type="term" value="P:hydrogen peroxide catabolic process"/>
    <property type="evidence" value="ECO:0007669"/>
    <property type="project" value="TreeGrafter"/>
</dbReference>
<dbReference type="CDD" id="cd03013">
    <property type="entry name" value="PRX5_like"/>
    <property type="match status" value="1"/>
</dbReference>
<dbReference type="RefSeq" id="WP_076587709.1">
    <property type="nucleotide sequence ID" value="NZ_FTLW01000004.1"/>
</dbReference>
<dbReference type="GO" id="GO:0034599">
    <property type="term" value="P:cellular response to oxidative stress"/>
    <property type="evidence" value="ECO:0007669"/>
    <property type="project" value="InterPro"/>
</dbReference>
<dbReference type="Proteomes" id="UP000241788">
    <property type="component" value="Unassembled WGS sequence"/>
</dbReference>
<comment type="similarity">
    <text evidence="6">Belongs to the peroxiredoxin family. Prx5 subfamily.</text>
</comment>
<keyword evidence="2 6" id="KW-0049">Antioxidant</keyword>
<name>A0A1N6W6G0_9GAMM</name>
<feature type="domain" description="Thioredoxin" evidence="7">
    <location>
        <begin position="3"/>
        <end position="162"/>
    </location>
</feature>
<dbReference type="InterPro" id="IPR037944">
    <property type="entry name" value="PRX5-like"/>
</dbReference>
<evidence type="ECO:0000259" key="7">
    <source>
        <dbReference type="PROSITE" id="PS51352"/>
    </source>
</evidence>
<feature type="active site" description="Cysteine sulfenic acid (-SOH) intermediate" evidence="5">
    <location>
        <position position="48"/>
    </location>
</feature>
<proteinExistence type="inferred from homology"/>
<evidence type="ECO:0000256" key="4">
    <source>
        <dbReference type="ARBA" id="ARBA00023284"/>
    </source>
</evidence>
<keyword evidence="1 6" id="KW-0575">Peroxidase</keyword>
<gene>
    <name evidence="8" type="ORF">SAMN05421546_1978</name>
</gene>
<dbReference type="OrthoDB" id="9800621at2"/>
<evidence type="ECO:0000256" key="2">
    <source>
        <dbReference type="ARBA" id="ARBA00022862"/>
    </source>
</evidence>
<dbReference type="InterPro" id="IPR013766">
    <property type="entry name" value="Thioredoxin_domain"/>
</dbReference>
<dbReference type="AlphaFoldDB" id="A0A1N6W6G0"/>
<evidence type="ECO:0000313" key="8">
    <source>
        <dbReference type="EMBL" id="SIQ85707.1"/>
    </source>
</evidence>
<sequence length="162" mass="17634">MSIETGQKIPENVLQIIRTGVEQIDTHAIFGGKRVVMFAVPGAFTPTCSERHLPGYVQHYDEFRQRGVEVVCVSVNDPFVMQAWGEAEQVPAGMLMLADGNGDLTKALGLQMDASAYGMGLRSKRYALYAEDGVVKDLEVEAPGELRVSTAEYMLSKLPPAG</sequence>
<reference evidence="9" key="1">
    <citation type="submission" date="2017-01" db="EMBL/GenBank/DDBJ databases">
        <authorList>
            <person name="Varghese N."/>
            <person name="Submissions S."/>
        </authorList>
    </citation>
    <scope>NUCLEOTIDE SEQUENCE [LARGE SCALE GENOMIC DNA]</scope>
    <source>
        <strain evidence="9">UM1</strain>
    </source>
</reference>
<dbReference type="EC" id="1.11.1.27" evidence="6"/>
<dbReference type="GO" id="GO:0005737">
    <property type="term" value="C:cytoplasm"/>
    <property type="evidence" value="ECO:0007669"/>
    <property type="project" value="TreeGrafter"/>
</dbReference>
<dbReference type="PANTHER" id="PTHR10430:SF16">
    <property type="entry name" value="PEROXIREDOXIN-5, MITOCHONDRIAL"/>
    <property type="match status" value="1"/>
</dbReference>
<dbReference type="SUPFAM" id="SSF52833">
    <property type="entry name" value="Thioredoxin-like"/>
    <property type="match status" value="1"/>
</dbReference>
<dbReference type="InterPro" id="IPR036249">
    <property type="entry name" value="Thioredoxin-like_sf"/>
</dbReference>
<protein>
    <recommendedName>
        <fullName evidence="6">Glutathione-dependent peroxiredoxin</fullName>
        <ecNumber evidence="6">1.11.1.27</ecNumber>
    </recommendedName>
</protein>
<accession>A0A1N6W6G0</accession>
<dbReference type="PROSITE" id="PS51352">
    <property type="entry name" value="THIOREDOXIN_2"/>
    <property type="match status" value="1"/>
</dbReference>
<evidence type="ECO:0000313" key="9">
    <source>
        <dbReference type="Proteomes" id="UP000241788"/>
    </source>
</evidence>